<evidence type="ECO:0000313" key="5">
    <source>
        <dbReference type="Proteomes" id="UP000612282"/>
    </source>
</evidence>
<accession>A0ABQ3X2B3</accession>
<dbReference type="RefSeq" id="WP_275415820.1">
    <property type="nucleotide sequence ID" value="NZ_BAAAQE010000097.1"/>
</dbReference>
<dbReference type="Gene3D" id="1.10.357.10">
    <property type="entry name" value="Tetracycline Repressor, domain 2"/>
    <property type="match status" value="1"/>
</dbReference>
<evidence type="ECO:0000256" key="2">
    <source>
        <dbReference type="PROSITE-ProRule" id="PRU00335"/>
    </source>
</evidence>
<name>A0ABQ3X2B3_9ACTN</name>
<keyword evidence="1 2" id="KW-0238">DNA-binding</keyword>
<dbReference type="InterPro" id="IPR036271">
    <property type="entry name" value="Tet_transcr_reg_TetR-rel_C_sf"/>
</dbReference>
<dbReference type="InterPro" id="IPR001647">
    <property type="entry name" value="HTH_TetR"/>
</dbReference>
<dbReference type="InterPro" id="IPR050109">
    <property type="entry name" value="HTH-type_TetR-like_transc_reg"/>
</dbReference>
<dbReference type="PROSITE" id="PS50977">
    <property type="entry name" value="HTH_TETR_2"/>
    <property type="match status" value="1"/>
</dbReference>
<dbReference type="SUPFAM" id="SSF48498">
    <property type="entry name" value="Tetracyclin repressor-like, C-terminal domain"/>
    <property type="match status" value="1"/>
</dbReference>
<comment type="caution">
    <text evidence="4">The sequence shown here is derived from an EMBL/GenBank/DDBJ whole genome shotgun (WGS) entry which is preliminary data.</text>
</comment>
<protein>
    <submittedName>
        <fullName evidence="4">TetR family transcriptional regulator</fullName>
    </submittedName>
</protein>
<dbReference type="InterPro" id="IPR041678">
    <property type="entry name" value="TetR_C_16"/>
</dbReference>
<dbReference type="PANTHER" id="PTHR30055">
    <property type="entry name" value="HTH-TYPE TRANSCRIPTIONAL REGULATOR RUTR"/>
    <property type="match status" value="1"/>
</dbReference>
<evidence type="ECO:0000313" key="4">
    <source>
        <dbReference type="EMBL" id="GID52545.1"/>
    </source>
</evidence>
<reference evidence="4 5" key="1">
    <citation type="submission" date="2021-01" db="EMBL/GenBank/DDBJ databases">
        <title>Whole genome shotgun sequence of Actinoplanes couchii NBRC 106145.</title>
        <authorList>
            <person name="Komaki H."/>
            <person name="Tamura T."/>
        </authorList>
    </citation>
    <scope>NUCLEOTIDE SEQUENCE [LARGE SCALE GENOMIC DNA]</scope>
    <source>
        <strain evidence="4 5">NBRC 106145</strain>
    </source>
</reference>
<dbReference type="PROSITE" id="PS01081">
    <property type="entry name" value="HTH_TETR_1"/>
    <property type="match status" value="1"/>
</dbReference>
<feature type="DNA-binding region" description="H-T-H motif" evidence="2">
    <location>
        <begin position="34"/>
        <end position="53"/>
    </location>
</feature>
<proteinExistence type="predicted"/>
<dbReference type="EMBL" id="BOMG01000021">
    <property type="protein sequence ID" value="GID52545.1"/>
    <property type="molecule type" value="Genomic_DNA"/>
</dbReference>
<dbReference type="InterPro" id="IPR023772">
    <property type="entry name" value="DNA-bd_HTH_TetR-type_CS"/>
</dbReference>
<sequence length="195" mass="21141">MTSPKRRRDAAQTRQDLIDVARQRFAHDGYAATTVREIADQAGVNVALISRYFSSKEGLFEACLNGAFTDVRRGAEETSPGTEDFAARLARRLGDPASDDRMRTGLLLLIRTSGDERIDQMRGEFLRTMSEKMAAGAGHPVRAEGDLLRAQMLLAAIVGIVMLRNTAGMQPLGSAGADDLLEPVTDLVAALLPRV</sequence>
<evidence type="ECO:0000256" key="1">
    <source>
        <dbReference type="ARBA" id="ARBA00023125"/>
    </source>
</evidence>
<dbReference type="PANTHER" id="PTHR30055:SF235">
    <property type="entry name" value="TRANSCRIPTIONAL REGULATORY PROTEIN"/>
    <property type="match status" value="1"/>
</dbReference>
<keyword evidence="5" id="KW-1185">Reference proteome</keyword>
<dbReference type="SUPFAM" id="SSF46689">
    <property type="entry name" value="Homeodomain-like"/>
    <property type="match status" value="1"/>
</dbReference>
<dbReference type="PRINTS" id="PR00455">
    <property type="entry name" value="HTHTETR"/>
</dbReference>
<dbReference type="Proteomes" id="UP000612282">
    <property type="component" value="Unassembled WGS sequence"/>
</dbReference>
<evidence type="ECO:0000259" key="3">
    <source>
        <dbReference type="PROSITE" id="PS50977"/>
    </source>
</evidence>
<dbReference type="Pfam" id="PF17920">
    <property type="entry name" value="TetR_C_16"/>
    <property type="match status" value="1"/>
</dbReference>
<dbReference type="Pfam" id="PF00440">
    <property type="entry name" value="TetR_N"/>
    <property type="match status" value="1"/>
</dbReference>
<gene>
    <name evidence="4" type="ORF">Aco03nite_009490</name>
</gene>
<feature type="domain" description="HTH tetR-type" evidence="3">
    <location>
        <begin position="11"/>
        <end position="71"/>
    </location>
</feature>
<dbReference type="InterPro" id="IPR009057">
    <property type="entry name" value="Homeodomain-like_sf"/>
</dbReference>
<organism evidence="4 5">
    <name type="scientific">Actinoplanes couchii</name>
    <dbReference type="NCBI Taxonomy" id="403638"/>
    <lineage>
        <taxon>Bacteria</taxon>
        <taxon>Bacillati</taxon>
        <taxon>Actinomycetota</taxon>
        <taxon>Actinomycetes</taxon>
        <taxon>Micromonosporales</taxon>
        <taxon>Micromonosporaceae</taxon>
        <taxon>Actinoplanes</taxon>
    </lineage>
</organism>